<dbReference type="PANTHER" id="PTHR20898">
    <property type="entry name" value="DAEDALUS ON 3-RELATED-RELATED"/>
    <property type="match status" value="1"/>
</dbReference>
<protein>
    <submittedName>
        <fullName evidence="1">Uncharacterized protein</fullName>
    </submittedName>
</protein>
<evidence type="ECO:0000313" key="2">
    <source>
        <dbReference type="Proteomes" id="UP001458880"/>
    </source>
</evidence>
<evidence type="ECO:0000313" key="1">
    <source>
        <dbReference type="EMBL" id="KAK9743830.1"/>
    </source>
</evidence>
<accession>A0AAW1MCA7</accession>
<dbReference type="Pfam" id="PF06477">
    <property type="entry name" value="DUF1091"/>
    <property type="match status" value="1"/>
</dbReference>
<organism evidence="1 2">
    <name type="scientific">Popillia japonica</name>
    <name type="common">Japanese beetle</name>
    <dbReference type="NCBI Taxonomy" id="7064"/>
    <lineage>
        <taxon>Eukaryota</taxon>
        <taxon>Metazoa</taxon>
        <taxon>Ecdysozoa</taxon>
        <taxon>Arthropoda</taxon>
        <taxon>Hexapoda</taxon>
        <taxon>Insecta</taxon>
        <taxon>Pterygota</taxon>
        <taxon>Neoptera</taxon>
        <taxon>Endopterygota</taxon>
        <taxon>Coleoptera</taxon>
        <taxon>Polyphaga</taxon>
        <taxon>Scarabaeiformia</taxon>
        <taxon>Scarabaeidae</taxon>
        <taxon>Rutelinae</taxon>
        <taxon>Popillia</taxon>
    </lineage>
</organism>
<name>A0AAW1MCA7_POPJA</name>
<dbReference type="InterPro" id="IPR010512">
    <property type="entry name" value="DUF1091"/>
</dbReference>
<dbReference type="Proteomes" id="UP001458880">
    <property type="component" value="Unassembled WGS sequence"/>
</dbReference>
<dbReference type="PANTHER" id="PTHR20898:SF0">
    <property type="entry name" value="DAEDALUS ON 3-RELATED"/>
    <property type="match status" value="1"/>
</dbReference>
<reference evidence="1 2" key="1">
    <citation type="journal article" date="2024" name="BMC Genomics">
        <title>De novo assembly and annotation of Popillia japonica's genome with initial clues to its potential as an invasive pest.</title>
        <authorList>
            <person name="Cucini C."/>
            <person name="Boschi S."/>
            <person name="Funari R."/>
            <person name="Cardaioli E."/>
            <person name="Iannotti N."/>
            <person name="Marturano G."/>
            <person name="Paoli F."/>
            <person name="Bruttini M."/>
            <person name="Carapelli A."/>
            <person name="Frati F."/>
            <person name="Nardi F."/>
        </authorList>
    </citation>
    <scope>NUCLEOTIDE SEQUENCE [LARGE SCALE GENOMIC DNA]</scope>
    <source>
        <strain evidence="1">DMR45628</strain>
    </source>
</reference>
<dbReference type="EMBL" id="JASPKY010000065">
    <property type="protein sequence ID" value="KAK9743830.1"/>
    <property type="molecule type" value="Genomic_DNA"/>
</dbReference>
<proteinExistence type="predicted"/>
<dbReference type="SMART" id="SM00697">
    <property type="entry name" value="DM8"/>
    <property type="match status" value="1"/>
</dbReference>
<dbReference type="AlphaFoldDB" id="A0AAW1MCA7"/>
<comment type="caution">
    <text evidence="1">The sequence shown here is derived from an EMBL/GenBank/DDBJ whole genome shotgun (WGS) entry which is preliminary data.</text>
</comment>
<sequence>MFHQEHYDINLEYVKINYYNPIYFKYFILRNVKPNRTYRATSGQIALLRDLKNSLKINIRGYKIVDSIPKIPIMQFDVPLCEAFERNNFGLDKLRTLSSNITKCPLKMGFYIFQNFNVLSQDLPPYIPQGHYMFNISLFEEKALLAHEVAYAITYASVIYKNV</sequence>
<keyword evidence="2" id="KW-1185">Reference proteome</keyword>
<gene>
    <name evidence="1" type="ORF">QE152_g8278</name>
</gene>